<organism evidence="2 3">
    <name type="scientific">Chitinophaga cymbidii</name>
    <dbReference type="NCBI Taxonomy" id="1096750"/>
    <lineage>
        <taxon>Bacteria</taxon>
        <taxon>Pseudomonadati</taxon>
        <taxon>Bacteroidota</taxon>
        <taxon>Chitinophagia</taxon>
        <taxon>Chitinophagales</taxon>
        <taxon>Chitinophagaceae</taxon>
        <taxon>Chitinophaga</taxon>
    </lineage>
</organism>
<gene>
    <name evidence="2" type="ORF">CCY01nite_13270</name>
</gene>
<name>A0A512RH95_9BACT</name>
<keyword evidence="1" id="KW-1133">Transmembrane helix</keyword>
<feature type="transmembrane region" description="Helical" evidence="1">
    <location>
        <begin position="60"/>
        <end position="82"/>
    </location>
</feature>
<feature type="transmembrane region" description="Helical" evidence="1">
    <location>
        <begin position="34"/>
        <end position="53"/>
    </location>
</feature>
<feature type="transmembrane region" description="Helical" evidence="1">
    <location>
        <begin position="12"/>
        <end position="28"/>
    </location>
</feature>
<dbReference type="OrthoDB" id="675661at2"/>
<accession>A0A512RH95</accession>
<evidence type="ECO:0000256" key="1">
    <source>
        <dbReference type="SAM" id="Phobius"/>
    </source>
</evidence>
<dbReference type="Proteomes" id="UP000321436">
    <property type="component" value="Unassembled WGS sequence"/>
</dbReference>
<keyword evidence="3" id="KW-1185">Reference proteome</keyword>
<dbReference type="RefSeq" id="WP_146859016.1">
    <property type="nucleotide sequence ID" value="NZ_BKAU01000001.1"/>
</dbReference>
<reference evidence="2 3" key="1">
    <citation type="submission" date="2019-07" db="EMBL/GenBank/DDBJ databases">
        <title>Whole genome shotgun sequence of Chitinophaga cymbidii NBRC 109752.</title>
        <authorList>
            <person name="Hosoyama A."/>
            <person name="Uohara A."/>
            <person name="Ohji S."/>
            <person name="Ichikawa N."/>
        </authorList>
    </citation>
    <scope>NUCLEOTIDE SEQUENCE [LARGE SCALE GENOMIC DNA]</scope>
    <source>
        <strain evidence="2 3">NBRC 109752</strain>
    </source>
</reference>
<protein>
    <submittedName>
        <fullName evidence="2">Uncharacterized protein</fullName>
    </submittedName>
</protein>
<keyword evidence="1" id="KW-0472">Membrane</keyword>
<comment type="caution">
    <text evidence="2">The sequence shown here is derived from an EMBL/GenBank/DDBJ whole genome shotgun (WGS) entry which is preliminary data.</text>
</comment>
<keyword evidence="1" id="KW-0812">Transmembrane</keyword>
<dbReference type="EMBL" id="BKAU01000001">
    <property type="protein sequence ID" value="GEP95067.1"/>
    <property type="molecule type" value="Genomic_DNA"/>
</dbReference>
<dbReference type="AlphaFoldDB" id="A0A512RH95"/>
<evidence type="ECO:0000313" key="2">
    <source>
        <dbReference type="EMBL" id="GEP95067.1"/>
    </source>
</evidence>
<proteinExistence type="predicted"/>
<evidence type="ECO:0000313" key="3">
    <source>
        <dbReference type="Proteomes" id="UP000321436"/>
    </source>
</evidence>
<sequence>MPHTTSLPKIAGYASIFIGVLSAAFSFVTNSPEAAMYLGGGAVIACLISGVIARKNIDELQMAVAGLFLSIVGCAVGAWQVYNF</sequence>